<dbReference type="EMBL" id="FOXU01000008">
    <property type="protein sequence ID" value="SFQ69076.1"/>
    <property type="molecule type" value="Genomic_DNA"/>
</dbReference>
<dbReference type="InterPro" id="IPR035906">
    <property type="entry name" value="MetI-like_sf"/>
</dbReference>
<comment type="similarity">
    <text evidence="7">Belongs to the binding-protein-dependent transport system permease family.</text>
</comment>
<evidence type="ECO:0000256" key="3">
    <source>
        <dbReference type="ARBA" id="ARBA00022475"/>
    </source>
</evidence>
<keyword evidence="10" id="KW-1185">Reference proteome</keyword>
<dbReference type="SUPFAM" id="SSF161098">
    <property type="entry name" value="MetI-like"/>
    <property type="match status" value="1"/>
</dbReference>
<evidence type="ECO:0000256" key="1">
    <source>
        <dbReference type="ARBA" id="ARBA00004651"/>
    </source>
</evidence>
<protein>
    <submittedName>
        <fullName evidence="9">Putative aldouronate transport system permease protein</fullName>
    </submittedName>
</protein>
<dbReference type="AlphaFoldDB" id="A0A1I6AK48"/>
<accession>A0A1I6AK48</accession>
<keyword evidence="4 7" id="KW-0812">Transmembrane</keyword>
<dbReference type="GO" id="GO:0055085">
    <property type="term" value="P:transmembrane transport"/>
    <property type="evidence" value="ECO:0007669"/>
    <property type="project" value="InterPro"/>
</dbReference>
<feature type="transmembrane region" description="Helical" evidence="7">
    <location>
        <begin position="97"/>
        <end position="116"/>
    </location>
</feature>
<dbReference type="PROSITE" id="PS50928">
    <property type="entry name" value="ABC_TM1"/>
    <property type="match status" value="1"/>
</dbReference>
<dbReference type="Pfam" id="PF00528">
    <property type="entry name" value="BPD_transp_1"/>
    <property type="match status" value="1"/>
</dbReference>
<dbReference type="OrthoDB" id="9785836at2"/>
<keyword evidence="6 7" id="KW-0472">Membrane</keyword>
<keyword evidence="2 7" id="KW-0813">Transport</keyword>
<evidence type="ECO:0000256" key="4">
    <source>
        <dbReference type="ARBA" id="ARBA00022692"/>
    </source>
</evidence>
<feature type="transmembrane region" description="Helical" evidence="7">
    <location>
        <begin position="232"/>
        <end position="252"/>
    </location>
</feature>
<evidence type="ECO:0000256" key="2">
    <source>
        <dbReference type="ARBA" id="ARBA00022448"/>
    </source>
</evidence>
<dbReference type="CDD" id="cd06261">
    <property type="entry name" value="TM_PBP2"/>
    <property type="match status" value="1"/>
</dbReference>
<comment type="subcellular location">
    <subcellularLocation>
        <location evidence="1 7">Cell membrane</location>
        <topology evidence="1 7">Multi-pass membrane protein</topology>
    </subcellularLocation>
</comment>
<evidence type="ECO:0000256" key="5">
    <source>
        <dbReference type="ARBA" id="ARBA00022989"/>
    </source>
</evidence>
<dbReference type="STRING" id="126156.SAMN05421670_3412"/>
<evidence type="ECO:0000256" key="7">
    <source>
        <dbReference type="RuleBase" id="RU363032"/>
    </source>
</evidence>
<dbReference type="PANTHER" id="PTHR43227">
    <property type="entry name" value="BLL4140 PROTEIN"/>
    <property type="match status" value="1"/>
</dbReference>
<feature type="transmembrane region" description="Helical" evidence="7">
    <location>
        <begin position="181"/>
        <end position="201"/>
    </location>
</feature>
<proteinExistence type="inferred from homology"/>
<sequence>MPELAETKQPIQVSKPKKISSNLEYIKRNYILYLLIAPAIILTIIFKYIPIYGALIAFKDYSPIRGIMGSEWVGFKHFTDFLTSPNFLQILVSTIKLSSFELLIGFPIPIILALMLNQLRKSGVKKNIQLVLYAPHFISVVVISGMVFLFLSPVGPINAILGIFTDKPISFMSDPDYFRSIYIWSGVWQGAGWASIIYVAALANVDPQLHEAATLDGASLLQRIWHIDLPTLKPVMAVLFILAAGGIMGIGFEKAYLLQTSMNIPSSEIIATYVYKQGLLAGDYSFATAVGLFNAVVNVILLVFVNQVVKKLNEGEGLI</sequence>
<evidence type="ECO:0000256" key="6">
    <source>
        <dbReference type="ARBA" id="ARBA00023136"/>
    </source>
</evidence>
<reference evidence="10" key="1">
    <citation type="submission" date="2016-10" db="EMBL/GenBank/DDBJ databases">
        <authorList>
            <person name="Varghese N."/>
            <person name="Submissions S."/>
        </authorList>
    </citation>
    <scope>NUCLEOTIDE SEQUENCE [LARGE SCALE GENOMIC DNA]</scope>
    <source>
        <strain evidence="10">DSM 11706</strain>
    </source>
</reference>
<evidence type="ECO:0000259" key="8">
    <source>
        <dbReference type="PROSITE" id="PS50928"/>
    </source>
</evidence>
<keyword evidence="3" id="KW-1003">Cell membrane</keyword>
<dbReference type="Proteomes" id="UP000198734">
    <property type="component" value="Unassembled WGS sequence"/>
</dbReference>
<dbReference type="GO" id="GO:0005886">
    <property type="term" value="C:plasma membrane"/>
    <property type="evidence" value="ECO:0007669"/>
    <property type="project" value="UniProtKB-SubCell"/>
</dbReference>
<gene>
    <name evidence="9" type="ORF">SAMN05421670_3412</name>
</gene>
<keyword evidence="5 7" id="KW-1133">Transmembrane helix</keyword>
<dbReference type="InterPro" id="IPR000515">
    <property type="entry name" value="MetI-like"/>
</dbReference>
<feature type="transmembrane region" description="Helical" evidence="7">
    <location>
        <begin position="284"/>
        <end position="305"/>
    </location>
</feature>
<dbReference type="InterPro" id="IPR050809">
    <property type="entry name" value="UgpAE/MalFG_permease"/>
</dbReference>
<evidence type="ECO:0000313" key="9">
    <source>
        <dbReference type="EMBL" id="SFQ69076.1"/>
    </source>
</evidence>
<organism evidence="9 10">
    <name type="scientific">Psychrobacillus psychrotolerans</name>
    <dbReference type="NCBI Taxonomy" id="126156"/>
    <lineage>
        <taxon>Bacteria</taxon>
        <taxon>Bacillati</taxon>
        <taxon>Bacillota</taxon>
        <taxon>Bacilli</taxon>
        <taxon>Bacillales</taxon>
        <taxon>Bacillaceae</taxon>
        <taxon>Psychrobacillus</taxon>
    </lineage>
</organism>
<dbReference type="PANTHER" id="PTHR43227:SF11">
    <property type="entry name" value="BLL4140 PROTEIN"/>
    <property type="match status" value="1"/>
</dbReference>
<dbReference type="Gene3D" id="1.10.3720.10">
    <property type="entry name" value="MetI-like"/>
    <property type="match status" value="1"/>
</dbReference>
<evidence type="ECO:0000313" key="10">
    <source>
        <dbReference type="Proteomes" id="UP000198734"/>
    </source>
</evidence>
<name>A0A1I6AK48_9BACI</name>
<feature type="domain" description="ABC transmembrane type-1" evidence="8">
    <location>
        <begin position="91"/>
        <end position="305"/>
    </location>
</feature>
<feature type="transmembrane region" description="Helical" evidence="7">
    <location>
        <begin position="137"/>
        <end position="161"/>
    </location>
</feature>
<feature type="transmembrane region" description="Helical" evidence="7">
    <location>
        <begin position="30"/>
        <end position="49"/>
    </location>
</feature>